<sequence length="166" mass="18996">MHRGGRCFVGRVCMYQEDGGLINSIMRWPEHNCNHYEAQGQKCKWKINGTQGETECSICQTNTIPTLIIIYIAAVAATSVVNVSTQINSILVLNGTNFKVWKEAVEIILDYMHLDLALRVEKPIPTLDNLQDVKIEKWERSNRICLMIMKHSIPKAFWGFISESQR</sequence>
<protein>
    <submittedName>
        <fullName evidence="1">Uncharacterized protein</fullName>
    </submittedName>
</protein>
<gene>
    <name evidence="1" type="ORF">CR513_04824</name>
</gene>
<feature type="non-terminal residue" evidence="1">
    <location>
        <position position="1"/>
    </location>
</feature>
<accession>A0A371I6F4</accession>
<dbReference type="AlphaFoldDB" id="A0A371I6F4"/>
<keyword evidence="2" id="KW-1185">Reference proteome</keyword>
<dbReference type="OrthoDB" id="1722863at2759"/>
<dbReference type="Proteomes" id="UP000257109">
    <property type="component" value="Unassembled WGS sequence"/>
</dbReference>
<comment type="caution">
    <text evidence="1">The sequence shown here is derived from an EMBL/GenBank/DDBJ whole genome shotgun (WGS) entry which is preliminary data.</text>
</comment>
<organism evidence="1 2">
    <name type="scientific">Mucuna pruriens</name>
    <name type="common">Velvet bean</name>
    <name type="synonym">Dolichos pruriens</name>
    <dbReference type="NCBI Taxonomy" id="157652"/>
    <lineage>
        <taxon>Eukaryota</taxon>
        <taxon>Viridiplantae</taxon>
        <taxon>Streptophyta</taxon>
        <taxon>Embryophyta</taxon>
        <taxon>Tracheophyta</taxon>
        <taxon>Spermatophyta</taxon>
        <taxon>Magnoliopsida</taxon>
        <taxon>eudicotyledons</taxon>
        <taxon>Gunneridae</taxon>
        <taxon>Pentapetalae</taxon>
        <taxon>rosids</taxon>
        <taxon>fabids</taxon>
        <taxon>Fabales</taxon>
        <taxon>Fabaceae</taxon>
        <taxon>Papilionoideae</taxon>
        <taxon>50 kb inversion clade</taxon>
        <taxon>NPAAA clade</taxon>
        <taxon>indigoferoid/millettioid clade</taxon>
        <taxon>Phaseoleae</taxon>
        <taxon>Mucuna</taxon>
    </lineage>
</organism>
<dbReference type="EMBL" id="QJKJ01000804">
    <property type="protein sequence ID" value="RDY10626.1"/>
    <property type="molecule type" value="Genomic_DNA"/>
</dbReference>
<evidence type="ECO:0000313" key="1">
    <source>
        <dbReference type="EMBL" id="RDY10626.1"/>
    </source>
</evidence>
<reference evidence="1" key="1">
    <citation type="submission" date="2018-05" db="EMBL/GenBank/DDBJ databases">
        <title>Draft genome of Mucuna pruriens seed.</title>
        <authorList>
            <person name="Nnadi N.E."/>
            <person name="Vos R."/>
            <person name="Hasami M.H."/>
            <person name="Devisetty U.K."/>
            <person name="Aguiy J.C."/>
        </authorList>
    </citation>
    <scope>NUCLEOTIDE SEQUENCE [LARGE SCALE GENOMIC DNA]</scope>
    <source>
        <strain evidence="1">JCA_2017</strain>
    </source>
</reference>
<evidence type="ECO:0000313" key="2">
    <source>
        <dbReference type="Proteomes" id="UP000257109"/>
    </source>
</evidence>
<proteinExistence type="predicted"/>
<name>A0A371I6F4_MUCPR</name>